<sequence>MGITFKITRKNGGKAEGVLSWPEKNLSSPAVSGPYGAGFIESGAYRARRNVLLDKDGIPAYCDPNSKCWFQLLDPQFQTARTDIGIHPDGNVPGTEGCIGITVNDTKPWYDALYSVASGSYTTVDVTEEILIADNGNGDV</sequence>
<evidence type="ECO:0008006" key="3">
    <source>
        <dbReference type="Google" id="ProtNLM"/>
    </source>
</evidence>
<proteinExistence type="predicted"/>
<dbReference type="Proteomes" id="UP001324380">
    <property type="component" value="Chromosome"/>
</dbReference>
<reference evidence="1 2" key="1">
    <citation type="submission" date="2023-11" db="EMBL/GenBank/DDBJ databases">
        <title>Analysis of the Genomes of Mucilaginibacter gossypii cycad 4 and M. sabulilitoris SNA2: microbes with the potential for plant growth promotion.</title>
        <authorList>
            <person name="Hirsch A.M."/>
            <person name="Humm E."/>
            <person name="Rubbi M."/>
            <person name="Del Vecchio G."/>
            <person name="Ha S.M."/>
            <person name="Pellegrini M."/>
            <person name="Gunsalus R.P."/>
        </authorList>
    </citation>
    <scope>NUCLEOTIDE SEQUENCE [LARGE SCALE GENOMIC DNA]</scope>
    <source>
        <strain evidence="1 2">SNA2</strain>
    </source>
</reference>
<dbReference type="RefSeq" id="WP_321561035.1">
    <property type="nucleotide sequence ID" value="NZ_CP139558.1"/>
</dbReference>
<organism evidence="1 2">
    <name type="scientific">Mucilaginibacter sabulilitoris</name>
    <dbReference type="NCBI Taxonomy" id="1173583"/>
    <lineage>
        <taxon>Bacteria</taxon>
        <taxon>Pseudomonadati</taxon>
        <taxon>Bacteroidota</taxon>
        <taxon>Sphingobacteriia</taxon>
        <taxon>Sphingobacteriales</taxon>
        <taxon>Sphingobacteriaceae</taxon>
        <taxon>Mucilaginibacter</taxon>
    </lineage>
</organism>
<dbReference type="EMBL" id="CP139558">
    <property type="protein sequence ID" value="WPU91869.1"/>
    <property type="molecule type" value="Genomic_DNA"/>
</dbReference>
<gene>
    <name evidence="1" type="ORF">SNE25_21365</name>
</gene>
<accession>A0ABZ0TGJ0</accession>
<protein>
    <recommendedName>
        <fullName evidence="3">YkuD domain-containing protein</fullName>
    </recommendedName>
</protein>
<evidence type="ECO:0000313" key="2">
    <source>
        <dbReference type="Proteomes" id="UP001324380"/>
    </source>
</evidence>
<name>A0ABZ0TGJ0_9SPHI</name>
<evidence type="ECO:0000313" key="1">
    <source>
        <dbReference type="EMBL" id="WPU91869.1"/>
    </source>
</evidence>
<keyword evidence="2" id="KW-1185">Reference proteome</keyword>